<feature type="signal peptide" evidence="2">
    <location>
        <begin position="1"/>
        <end position="21"/>
    </location>
</feature>
<dbReference type="PANTHER" id="PTHR47842:SF1">
    <property type="entry name" value="DUF676 DOMAIN-CONTAINING PROTEIN"/>
    <property type="match status" value="1"/>
</dbReference>
<evidence type="ECO:0000313" key="5">
    <source>
        <dbReference type="Proteomes" id="UP000615446"/>
    </source>
</evidence>
<dbReference type="SUPFAM" id="SSF53474">
    <property type="entry name" value="alpha/beta-Hydrolases"/>
    <property type="match status" value="1"/>
</dbReference>
<feature type="chain" id="PRO_5034303995" evidence="2">
    <location>
        <begin position="22"/>
        <end position="671"/>
    </location>
</feature>
<evidence type="ECO:0000256" key="1">
    <source>
        <dbReference type="ARBA" id="ARBA00007920"/>
    </source>
</evidence>
<dbReference type="Proteomes" id="UP000615446">
    <property type="component" value="Unassembled WGS sequence"/>
</dbReference>
<organism evidence="4 5">
    <name type="scientific">Rhizophagus clarus</name>
    <dbReference type="NCBI Taxonomy" id="94130"/>
    <lineage>
        <taxon>Eukaryota</taxon>
        <taxon>Fungi</taxon>
        <taxon>Fungi incertae sedis</taxon>
        <taxon>Mucoromycota</taxon>
        <taxon>Glomeromycotina</taxon>
        <taxon>Glomeromycetes</taxon>
        <taxon>Glomerales</taxon>
        <taxon>Glomeraceae</taxon>
        <taxon>Rhizophagus</taxon>
    </lineage>
</organism>
<sequence>MKYILVYAIVLLSLSVNGVLSGDFCRHKVHGNGKQIRGGFCSETIQGDVPSADKMTSTLIISPQNEALLQPNEPFSVDVSIQNLGTGFFSDPETQYYTKPQSLNGQGIIEGHTHVTIQRLSGDHPPDARKFDFFKGLNDKAKKGTLSVDVIGDNGKAGLPIGRYRVCTMSSSFAHQPLLMPIAKRGSQDDCIRINVGFGPEKGKGINVEAKSIIILKKAVEVFCTWLDRNVEEKKRKYREKKPASSSLGRGKLFGVNNTAAAHHDEEAITKVPNTLEFGSVLFNPAELIPAGDQYKEVTCHFLGRFSNKNPDVISVHGTFPYFIVRMGTFRIETGIMFILLLIFIHGFKGDDHTFKNFPERLQQELTITLQTVEAESIIYPQYETRGDLKKAVEMFCIWLDNIVEEKEKEIRGKGDVWVCLICHSMGGILGADAILKYKYQTEYPSPKIIGLLAFDTPYFGIDNNVFTKAALVRANKVKQTASGTYTFLSNIAGGFFASSQTNTKAVENGPIETVQVKKQPASSSSGWGKIMAASLVAGAAAVAYYNKDLISQGTEFLGSHLEFVSVLFNSDDELVERVKNLVQIKDVYLHCYYTEIPPGGQYRETRTFIHLPPSDLKSYFSALTSMSQDEIDAHISIFNQDQTNGLNSIVLKEITEVINNYEKNEQTVAS</sequence>
<dbReference type="AlphaFoldDB" id="A0A8H3LHQ2"/>
<protein>
    <submittedName>
        <fullName evidence="4">Ribosomal protein s17 protein</fullName>
    </submittedName>
</protein>
<keyword evidence="4" id="KW-0687">Ribonucleoprotein</keyword>
<accession>A0A8H3LHQ2</accession>
<dbReference type="PANTHER" id="PTHR47842">
    <property type="entry name" value="EXPRESSED PROTEIN"/>
    <property type="match status" value="1"/>
</dbReference>
<reference evidence="4" key="1">
    <citation type="submission" date="2019-10" db="EMBL/GenBank/DDBJ databases">
        <title>Conservation and host-specific expression of non-tandemly repeated heterogenous ribosome RNA gene in arbuscular mycorrhizal fungi.</title>
        <authorList>
            <person name="Maeda T."/>
            <person name="Kobayashi Y."/>
            <person name="Nakagawa T."/>
            <person name="Ezawa T."/>
            <person name="Yamaguchi K."/>
            <person name="Bino T."/>
            <person name="Nishimoto Y."/>
            <person name="Shigenobu S."/>
            <person name="Kawaguchi M."/>
        </authorList>
    </citation>
    <scope>NUCLEOTIDE SEQUENCE</scope>
    <source>
        <strain evidence="4">HR1</strain>
    </source>
</reference>
<dbReference type="InterPro" id="IPR007751">
    <property type="entry name" value="DUF676_lipase-like"/>
</dbReference>
<evidence type="ECO:0000256" key="2">
    <source>
        <dbReference type="SAM" id="SignalP"/>
    </source>
</evidence>
<evidence type="ECO:0000313" key="4">
    <source>
        <dbReference type="EMBL" id="GES88737.1"/>
    </source>
</evidence>
<dbReference type="OrthoDB" id="442243at2759"/>
<dbReference type="Gene3D" id="3.40.50.1820">
    <property type="entry name" value="alpha/beta hydrolase"/>
    <property type="match status" value="1"/>
</dbReference>
<feature type="domain" description="DUF676" evidence="3">
    <location>
        <begin position="341"/>
        <end position="467"/>
    </location>
</feature>
<name>A0A8H3LHQ2_9GLOM</name>
<proteinExistence type="inferred from homology"/>
<comment type="similarity">
    <text evidence="1">Belongs to the putative lipase ROG1 family.</text>
</comment>
<dbReference type="InterPro" id="IPR029058">
    <property type="entry name" value="AB_hydrolase_fold"/>
</dbReference>
<dbReference type="EMBL" id="BLAL01000182">
    <property type="protein sequence ID" value="GES88737.1"/>
    <property type="molecule type" value="Genomic_DNA"/>
</dbReference>
<gene>
    <name evidence="4" type="ORF">RCL2_001566700</name>
</gene>
<comment type="caution">
    <text evidence="4">The sequence shown here is derived from an EMBL/GenBank/DDBJ whole genome shotgun (WGS) entry which is preliminary data.</text>
</comment>
<dbReference type="Pfam" id="PF05057">
    <property type="entry name" value="DUF676"/>
    <property type="match status" value="1"/>
</dbReference>
<keyword evidence="4" id="KW-0689">Ribosomal protein</keyword>
<dbReference type="GO" id="GO:0005840">
    <property type="term" value="C:ribosome"/>
    <property type="evidence" value="ECO:0007669"/>
    <property type="project" value="UniProtKB-KW"/>
</dbReference>
<evidence type="ECO:0000259" key="3">
    <source>
        <dbReference type="Pfam" id="PF05057"/>
    </source>
</evidence>
<keyword evidence="2" id="KW-0732">Signal</keyword>